<keyword evidence="1" id="KW-0472">Membrane</keyword>
<feature type="transmembrane region" description="Helical" evidence="1">
    <location>
        <begin position="43"/>
        <end position="64"/>
    </location>
</feature>
<keyword evidence="3" id="KW-1185">Reference proteome</keyword>
<name>A0A919WEL1_9BACI</name>
<comment type="caution">
    <text evidence="2">The sequence shown here is derived from an EMBL/GenBank/DDBJ whole genome shotgun (WGS) entry which is preliminary data.</text>
</comment>
<accession>A0A919WEL1</accession>
<feature type="transmembrane region" description="Helical" evidence="1">
    <location>
        <begin position="12"/>
        <end position="31"/>
    </location>
</feature>
<dbReference type="AlphaFoldDB" id="A0A919WEL1"/>
<protein>
    <submittedName>
        <fullName evidence="2">Uncharacterized protein</fullName>
    </submittedName>
</protein>
<dbReference type="Proteomes" id="UP000682111">
    <property type="component" value="Unassembled WGS sequence"/>
</dbReference>
<organism evidence="2 3">
    <name type="scientific">Robertmurraya siralis</name>
    <dbReference type="NCBI Taxonomy" id="77777"/>
    <lineage>
        <taxon>Bacteria</taxon>
        <taxon>Bacillati</taxon>
        <taxon>Bacillota</taxon>
        <taxon>Bacilli</taxon>
        <taxon>Bacillales</taxon>
        <taxon>Bacillaceae</taxon>
        <taxon>Robertmurraya</taxon>
    </lineage>
</organism>
<reference evidence="2" key="1">
    <citation type="submission" date="2021-03" db="EMBL/GenBank/DDBJ databases">
        <title>Antimicrobial resistance genes in bacteria isolated from Japanese honey, and their potential for conferring macrolide and lincosamide resistance in the American foulbrood pathogen Paenibacillus larvae.</title>
        <authorList>
            <person name="Okamoto M."/>
            <person name="Kumagai M."/>
            <person name="Kanamori H."/>
            <person name="Takamatsu D."/>
        </authorList>
    </citation>
    <scope>NUCLEOTIDE SEQUENCE</scope>
    <source>
        <strain evidence="2">J27TS8</strain>
    </source>
</reference>
<sequence length="94" mass="10895">MWEKIKNICGLIYRIILAISIVAFAFFVFITLMNKTLSQNQQILTYISLVVVLLSIPGIIDTFAKELNPKKKKYKLTCKCPKCKHLIQMDMIEE</sequence>
<evidence type="ECO:0000256" key="1">
    <source>
        <dbReference type="SAM" id="Phobius"/>
    </source>
</evidence>
<proteinExistence type="predicted"/>
<keyword evidence="1" id="KW-1133">Transmembrane helix</keyword>
<keyword evidence="1" id="KW-0812">Transmembrane</keyword>
<dbReference type="EMBL" id="BORC01000001">
    <property type="protein sequence ID" value="GIN60523.1"/>
    <property type="molecule type" value="Genomic_DNA"/>
</dbReference>
<evidence type="ECO:0000313" key="2">
    <source>
        <dbReference type="EMBL" id="GIN60523.1"/>
    </source>
</evidence>
<gene>
    <name evidence="2" type="ORF">J27TS8_05160</name>
</gene>
<evidence type="ECO:0000313" key="3">
    <source>
        <dbReference type="Proteomes" id="UP000682111"/>
    </source>
</evidence>